<dbReference type="SUPFAM" id="SSF52540">
    <property type="entry name" value="P-loop containing nucleoside triphosphate hydrolases"/>
    <property type="match status" value="1"/>
</dbReference>
<evidence type="ECO:0000259" key="12">
    <source>
        <dbReference type="PROSITE" id="PS51217"/>
    </source>
</evidence>
<evidence type="ECO:0000256" key="3">
    <source>
        <dbReference type="ARBA" id="ARBA00022806"/>
    </source>
</evidence>
<dbReference type="PANTHER" id="PTHR11070:SF67">
    <property type="entry name" value="DNA 3'-5' HELICASE"/>
    <property type="match status" value="1"/>
</dbReference>
<comment type="caution">
    <text evidence="13">The sequence shown here is derived from an EMBL/GenBank/DDBJ whole genome shotgun (WGS) entry which is preliminary data.</text>
</comment>
<dbReference type="Gene3D" id="3.40.50.300">
    <property type="entry name" value="P-loop containing nucleotide triphosphate hydrolases"/>
    <property type="match status" value="3"/>
</dbReference>
<reference evidence="13 14" key="1">
    <citation type="submission" date="2020-11" db="EMBL/GenBank/DDBJ databases">
        <title>Winogradskyella marina sp. nov., isolated from marine sediment.</title>
        <authorList>
            <person name="Bo J."/>
            <person name="Wang S."/>
            <person name="Song X."/>
            <person name="Du Z."/>
        </authorList>
    </citation>
    <scope>NUCLEOTIDE SEQUENCE [LARGE SCALE GENOMIC DNA]</scope>
    <source>
        <strain evidence="13 14">F6397</strain>
    </source>
</reference>
<dbReference type="InterPro" id="IPR027417">
    <property type="entry name" value="P-loop_NTPase"/>
</dbReference>
<evidence type="ECO:0000256" key="5">
    <source>
        <dbReference type="ARBA" id="ARBA00023235"/>
    </source>
</evidence>
<evidence type="ECO:0000256" key="4">
    <source>
        <dbReference type="ARBA" id="ARBA00022840"/>
    </source>
</evidence>
<dbReference type="EMBL" id="JADOET010000002">
    <property type="protein sequence ID" value="MBF8149157.1"/>
    <property type="molecule type" value="Genomic_DNA"/>
</dbReference>
<keyword evidence="4 9" id="KW-0067">ATP-binding</keyword>
<feature type="domain" description="UvrD-like helicase C-terminal" evidence="12">
    <location>
        <begin position="478"/>
        <end position="730"/>
    </location>
</feature>
<sequence length="1043" mass="119320">MQNSAFKIYNASAGSGKTFTLAKAYLKILVQSQRYDQFKSILAITFTNKAVGEMKERIIDMLKSFSSEKSLTEPHPMFVAICDELDIKPEMLHNKSKHILKYIIHNYGAFDISTIDGFTHRVIRTFAHDLKLPVNFEVELDQERLLNEAVDSLIAKAGADKSLTKVLVDFAIEKADDDKSWDISFDFNKISKLLVNENDLFAINSLKTKTLDDFKNLKQQLAQEVLQLEEQIVTIGNKALTLLEETGLQFNDFSRGSLPKHFEKLKNKQFSVSFDTAWQNDLVFGNTLFPKRVTDVVASTIESIQSQLAEDFLKSKGLIFDLKLKKGFYRNITPLSVLNAIKIELEILKADQNKMLISEFNTIIGKEIKNQPTPFIYERLGEKFKHYFIDEFQDTSKMQWENLVPLLENALSTTDGSAMLVGDAKQAIYRWRGGEAEQFIKLYNEIDNPFQLEAEVLPLDTNYRSAKAVIEFNNLFFNYLSETAFSESAYADLYKKATQNTHNTSEGYVNLNFLDVQKDDDIHEMYATQVLETIQECQANGFPLDDICVLVRKRKEGVAIANYLNEKGIKITSSETLLLKNSDKVNFINSFLKLLVQPSNDSLKVEVLSYIAEQHQVEDKHQFFITYLKKNLDDMFSELNQLDIYIDKNQCLQLPLYELVEHIVRQFNLNQTSDAYLQFFLDVVLEFTQKQNADVAAFVTYFEKKADKLSVVTPENMEAVQIMTIHKSKGLEFPIVIFPYADLDIYKEIEPKVWFPVEAENNHGFGTLLLNYNKDVEHFGQAGSLIYNTHQSQLELDNINLLYVVLTRAVEQLHIISKKDINTKGEANRKSYAGLFINFLMNDNKWNDNQLSYSYGTLKTNENVSEKDNTSSPIQLISVPKEAHSLSIVTKSGLLWDTEQEAAIERGNLVHLILSKIETIEDVDFAFNELLLSGDVTTDHSEVLKSLVLEVLNHPKLATYFHEGFKIYNERDIITSSGQIMRPDRLNINSKNEAILIDYKTGDAKESHASQLNNYEAVLNEMNLNVIHKLLVYINDAVEVLEV</sequence>
<dbReference type="PROSITE" id="PS51217">
    <property type="entry name" value="UVRD_HELICASE_CTER"/>
    <property type="match status" value="1"/>
</dbReference>
<keyword evidence="3 9" id="KW-0347">Helicase</keyword>
<gene>
    <name evidence="13" type="ORF">ITJ86_04570</name>
</gene>
<feature type="domain" description="UvrD-like helicase ATP-binding" evidence="11">
    <location>
        <begin position="1"/>
        <end position="466"/>
    </location>
</feature>
<comment type="catalytic activity">
    <reaction evidence="6">
        <text>Couples ATP hydrolysis with the unwinding of duplex DNA by translocating in the 3'-5' direction.</text>
        <dbReference type="EC" id="5.6.2.4"/>
    </reaction>
</comment>
<dbReference type="Pfam" id="PF13361">
    <property type="entry name" value="UvrD_C"/>
    <property type="match status" value="2"/>
</dbReference>
<organism evidence="13 14">
    <name type="scientific">Winogradskyella marina</name>
    <dbReference type="NCBI Taxonomy" id="2785530"/>
    <lineage>
        <taxon>Bacteria</taxon>
        <taxon>Pseudomonadati</taxon>
        <taxon>Bacteroidota</taxon>
        <taxon>Flavobacteriia</taxon>
        <taxon>Flavobacteriales</taxon>
        <taxon>Flavobacteriaceae</taxon>
        <taxon>Winogradskyella</taxon>
    </lineage>
</organism>
<dbReference type="Gene3D" id="1.10.3170.10">
    <property type="entry name" value="Recbcd, chain B, domain 2"/>
    <property type="match status" value="1"/>
</dbReference>
<dbReference type="EC" id="5.6.2.4" evidence="7"/>
<keyword evidence="2 9" id="KW-0378">Hydrolase</keyword>
<dbReference type="InterPro" id="IPR014017">
    <property type="entry name" value="DNA_helicase_UvrD-like_C"/>
</dbReference>
<evidence type="ECO:0000256" key="7">
    <source>
        <dbReference type="ARBA" id="ARBA00034808"/>
    </source>
</evidence>
<comment type="catalytic activity">
    <reaction evidence="8">
        <text>ATP + H2O = ADP + phosphate + H(+)</text>
        <dbReference type="Rhea" id="RHEA:13065"/>
        <dbReference type="ChEBI" id="CHEBI:15377"/>
        <dbReference type="ChEBI" id="CHEBI:15378"/>
        <dbReference type="ChEBI" id="CHEBI:30616"/>
        <dbReference type="ChEBI" id="CHEBI:43474"/>
        <dbReference type="ChEBI" id="CHEBI:456216"/>
        <dbReference type="EC" id="5.6.2.4"/>
    </reaction>
</comment>
<name>A0ABS0EHV0_9FLAO</name>
<accession>A0ABS0EHV0</accession>
<evidence type="ECO:0000256" key="8">
    <source>
        <dbReference type="ARBA" id="ARBA00048988"/>
    </source>
</evidence>
<keyword evidence="1 9" id="KW-0547">Nucleotide-binding</keyword>
<keyword evidence="10" id="KW-0175">Coiled coil</keyword>
<dbReference type="RefSeq" id="WP_195870427.1">
    <property type="nucleotide sequence ID" value="NZ_JADOET010000002.1"/>
</dbReference>
<evidence type="ECO:0000256" key="9">
    <source>
        <dbReference type="PROSITE-ProRule" id="PRU00560"/>
    </source>
</evidence>
<evidence type="ECO:0000256" key="2">
    <source>
        <dbReference type="ARBA" id="ARBA00022801"/>
    </source>
</evidence>
<evidence type="ECO:0000256" key="6">
    <source>
        <dbReference type="ARBA" id="ARBA00034617"/>
    </source>
</evidence>
<evidence type="ECO:0000259" key="11">
    <source>
        <dbReference type="PROSITE" id="PS51198"/>
    </source>
</evidence>
<keyword evidence="14" id="KW-1185">Reference proteome</keyword>
<keyword evidence="5" id="KW-0413">Isomerase</keyword>
<protein>
    <recommendedName>
        <fullName evidence="7">DNA 3'-5' helicase</fullName>
        <ecNumber evidence="7">5.6.2.4</ecNumber>
    </recommendedName>
</protein>
<evidence type="ECO:0000256" key="10">
    <source>
        <dbReference type="SAM" id="Coils"/>
    </source>
</evidence>
<dbReference type="InterPro" id="IPR014016">
    <property type="entry name" value="UvrD-like_ATP-bd"/>
</dbReference>
<dbReference type="Proteomes" id="UP000611215">
    <property type="component" value="Unassembled WGS sequence"/>
</dbReference>
<dbReference type="Pfam" id="PF00580">
    <property type="entry name" value="UvrD-helicase"/>
    <property type="match status" value="1"/>
</dbReference>
<evidence type="ECO:0000256" key="1">
    <source>
        <dbReference type="ARBA" id="ARBA00022741"/>
    </source>
</evidence>
<dbReference type="InterPro" id="IPR000212">
    <property type="entry name" value="DNA_helicase_UvrD/REP"/>
</dbReference>
<feature type="coiled-coil region" evidence="10">
    <location>
        <begin position="211"/>
        <end position="238"/>
    </location>
</feature>
<dbReference type="PROSITE" id="PS51198">
    <property type="entry name" value="UVRD_HELICASE_ATP_BIND"/>
    <property type="match status" value="1"/>
</dbReference>
<proteinExistence type="predicted"/>
<dbReference type="PANTHER" id="PTHR11070">
    <property type="entry name" value="UVRD / RECB / PCRA DNA HELICASE FAMILY MEMBER"/>
    <property type="match status" value="1"/>
</dbReference>
<feature type="binding site" evidence="9">
    <location>
        <begin position="11"/>
        <end position="18"/>
    </location>
    <ligand>
        <name>ATP</name>
        <dbReference type="ChEBI" id="CHEBI:30616"/>
    </ligand>
</feature>
<evidence type="ECO:0000313" key="13">
    <source>
        <dbReference type="EMBL" id="MBF8149157.1"/>
    </source>
</evidence>
<evidence type="ECO:0000313" key="14">
    <source>
        <dbReference type="Proteomes" id="UP000611215"/>
    </source>
</evidence>